<dbReference type="Proteomes" id="UP000250928">
    <property type="component" value="Unassembled WGS sequence"/>
</dbReference>
<evidence type="ECO:0000313" key="1">
    <source>
        <dbReference type="EMBL" id="PUE04124.1"/>
    </source>
</evidence>
<reference evidence="1 2" key="1">
    <citation type="submission" date="2018-01" db="EMBL/GenBank/DDBJ databases">
        <title>Novel co-symbiosis in the lucinid bivalve Phacoides pectinatus.</title>
        <authorList>
            <person name="Lim S.J."/>
            <person name="Davis B.G."/>
            <person name="Gill D.E."/>
            <person name="Engel A.S."/>
            <person name="Anderson L.C."/>
            <person name="Campbell B.J."/>
        </authorList>
    </citation>
    <scope>NUCLEOTIDE SEQUENCE [LARGE SCALE GENOMIC DNA]</scope>
    <source>
        <strain evidence="1">N3_P5</strain>
    </source>
</reference>
<dbReference type="EMBL" id="PQCO01000136">
    <property type="protein sequence ID" value="PUE04124.1"/>
    <property type="molecule type" value="Genomic_DNA"/>
</dbReference>
<evidence type="ECO:0000313" key="2">
    <source>
        <dbReference type="Proteomes" id="UP000250928"/>
    </source>
</evidence>
<gene>
    <name evidence="1" type="ORF">C3L24_03745</name>
</gene>
<protein>
    <submittedName>
        <fullName evidence="1">Uncharacterized protein</fullName>
    </submittedName>
</protein>
<comment type="caution">
    <text evidence="1">The sequence shown here is derived from an EMBL/GenBank/DDBJ whole genome shotgun (WGS) entry which is preliminary data.</text>
</comment>
<name>A0A6N4DYS5_9GAMM</name>
<dbReference type="AlphaFoldDB" id="A0A6N4DYS5"/>
<organism evidence="1 2">
    <name type="scientific">Candidatus Sedimenticola endophacoides</name>
    <dbReference type="NCBI Taxonomy" id="2548426"/>
    <lineage>
        <taxon>Bacteria</taxon>
        <taxon>Pseudomonadati</taxon>
        <taxon>Pseudomonadota</taxon>
        <taxon>Gammaproteobacteria</taxon>
        <taxon>Chromatiales</taxon>
        <taxon>Sedimenticolaceae</taxon>
        <taxon>Sedimenticola</taxon>
    </lineage>
</organism>
<sequence>MLQRPFRRDTRRDWDISMQRGVMVRQCQLTGRREYRDCHQQAWVLVESDEALRRVQTEHHTIAPPLIDDH</sequence>
<accession>A0A6N4DYS5</accession>
<proteinExistence type="predicted"/>